<dbReference type="EMBL" id="CP002684">
    <property type="protein sequence ID" value="AEE33027.1"/>
    <property type="molecule type" value="Genomic_DNA"/>
</dbReference>
<dbReference type="SMR" id="F4HTF3"/>
<evidence type="ECO:0000313" key="3">
    <source>
        <dbReference type="EMBL" id="AEE33027.1"/>
    </source>
</evidence>
<dbReference type="TAIR" id="AT1G53935"/>
<dbReference type="OMA" id="AKWIASW"/>
<dbReference type="RefSeq" id="NP_683429.2">
    <property type="nucleotide sequence ID" value="NM_148588.2"/>
</dbReference>
<dbReference type="STRING" id="3702.F4HTF3"/>
<dbReference type="KEGG" id="ath:AT1G53935"/>
<dbReference type="AlphaFoldDB" id="F4HTF3"/>
<keyword evidence="4" id="KW-1185">Reference proteome</keyword>
<dbReference type="Araport" id="AT1G53935"/>
<dbReference type="InParanoid" id="F4HTF3"/>
<accession>F4HTF3</accession>
<dbReference type="PaxDb" id="3702-AT1G53935.1"/>
<proteinExistence type="predicted"/>
<reference evidence="4" key="2">
    <citation type="journal article" date="2017" name="Plant J.">
        <title>Araport11: a complete reannotation of the Arabidopsis thaliana reference genome.</title>
        <authorList>
            <person name="Cheng C.Y."/>
            <person name="Krishnakumar V."/>
            <person name="Chan A.P."/>
            <person name="Thibaud-Nissen F."/>
            <person name="Schobel S."/>
            <person name="Town C.D."/>
        </authorList>
    </citation>
    <scope>GENOME REANNOTATION</scope>
    <source>
        <strain evidence="4">cv. Columbia</strain>
    </source>
</reference>
<dbReference type="GeneID" id="841832"/>
<reference evidence="3 4" key="1">
    <citation type="journal article" date="2000" name="Nature">
        <title>Sequence and analysis of chromosome 1 of the plant Arabidopsis thaliana.</title>
        <authorList>
            <person name="Theologis A."/>
            <person name="Ecker J.R."/>
            <person name="Palm C.J."/>
            <person name="Federspiel N.A."/>
            <person name="Kaul S."/>
            <person name="White O."/>
            <person name="Alonso J."/>
            <person name="Altafi H."/>
            <person name="Araujo R."/>
            <person name="Bowman C.L."/>
            <person name="Brooks S.Y."/>
            <person name="Buehler E."/>
            <person name="Chan A."/>
            <person name="Chao Q."/>
            <person name="Chen H."/>
            <person name="Cheuk R.F."/>
            <person name="Chin C.W."/>
            <person name="Chung M.K."/>
            <person name="Conn L."/>
            <person name="Conway A.B."/>
            <person name="Conway A.R."/>
            <person name="Creasy T.H."/>
            <person name="Dewar K."/>
            <person name="Dunn P."/>
            <person name="Etgu P."/>
            <person name="Feldblyum T.V."/>
            <person name="Feng J."/>
            <person name="Fong B."/>
            <person name="Fujii C.Y."/>
            <person name="Gill J.E."/>
            <person name="Goldsmith A.D."/>
            <person name="Haas B."/>
            <person name="Hansen N.F."/>
            <person name="Hughes B."/>
            <person name="Huizar L."/>
            <person name="Hunter J.L."/>
            <person name="Jenkins J."/>
            <person name="Johnson-Hopson C."/>
            <person name="Khan S."/>
            <person name="Khaykin E."/>
            <person name="Kim C.J."/>
            <person name="Koo H.L."/>
            <person name="Kremenetskaia I."/>
            <person name="Kurtz D.B."/>
            <person name="Kwan A."/>
            <person name="Lam B."/>
            <person name="Langin-Hooper S."/>
            <person name="Lee A."/>
            <person name="Lee J.M."/>
            <person name="Lenz C.A."/>
            <person name="Li J.H."/>
            <person name="Li Y."/>
            <person name="Lin X."/>
            <person name="Liu S.X."/>
            <person name="Liu Z.A."/>
            <person name="Luros J.S."/>
            <person name="Maiti R."/>
            <person name="Marziali A."/>
            <person name="Militscher J."/>
            <person name="Miranda M."/>
            <person name="Nguyen M."/>
            <person name="Nierman W.C."/>
            <person name="Osborne B.I."/>
            <person name="Pai G."/>
            <person name="Peterson J."/>
            <person name="Pham P.K."/>
            <person name="Rizzo M."/>
            <person name="Rooney T."/>
            <person name="Rowley D."/>
            <person name="Sakano H."/>
            <person name="Salzberg S.L."/>
            <person name="Schwartz J.R."/>
            <person name="Shinn P."/>
            <person name="Southwick A.M."/>
            <person name="Sun H."/>
            <person name="Tallon L.J."/>
            <person name="Tambunga G."/>
            <person name="Toriumi M.J."/>
            <person name="Town C.D."/>
            <person name="Utterback T."/>
            <person name="Van Aken S."/>
            <person name="Vaysberg M."/>
            <person name="Vysotskaia V.S."/>
            <person name="Walker M."/>
            <person name="Wu D."/>
            <person name="Yu G."/>
            <person name="Fraser C.M."/>
            <person name="Venter J.C."/>
            <person name="Davis R.W."/>
        </authorList>
    </citation>
    <scope>NUCLEOTIDE SEQUENCE [LARGE SCALE GENOMIC DNA]</scope>
    <source>
        <strain evidence="4">cv. Columbia</strain>
    </source>
</reference>
<feature type="compositionally biased region" description="Basic and acidic residues" evidence="1">
    <location>
        <begin position="57"/>
        <end position="71"/>
    </location>
</feature>
<dbReference type="Proteomes" id="UP000006548">
    <property type="component" value="Chromosome 1"/>
</dbReference>
<evidence type="ECO:0000256" key="1">
    <source>
        <dbReference type="SAM" id="MobiDB-lite"/>
    </source>
</evidence>
<protein>
    <submittedName>
        <fullName evidence="3">Uncharacterized protein</fullName>
    </submittedName>
</protein>
<feature type="region of interest" description="Disordered" evidence="1">
    <location>
        <begin position="41"/>
        <end position="96"/>
    </location>
</feature>
<name>F4HTF3_ARATH</name>
<organism evidence="3 4">
    <name type="scientific">Arabidopsis thaliana</name>
    <name type="common">Mouse-ear cress</name>
    <dbReference type="NCBI Taxonomy" id="3702"/>
    <lineage>
        <taxon>Eukaryota</taxon>
        <taxon>Viridiplantae</taxon>
        <taxon>Streptophyta</taxon>
        <taxon>Embryophyta</taxon>
        <taxon>Tracheophyta</taxon>
        <taxon>Spermatophyta</taxon>
        <taxon>Magnoliopsida</taxon>
        <taxon>eudicotyledons</taxon>
        <taxon>Gunneridae</taxon>
        <taxon>Pentapetalae</taxon>
        <taxon>rosids</taxon>
        <taxon>malvids</taxon>
        <taxon>Brassicales</taxon>
        <taxon>Brassicaceae</taxon>
        <taxon>Camelineae</taxon>
        <taxon>Arabidopsis</taxon>
    </lineage>
</organism>
<sequence length="165" mass="18554">MKNNLCCGKQVLTVEGAQKVYNCRSLLKEIEAAESWLHNRPGSIEYESGSSDEESEESKPLEESKKEEHFKKPAKTSVVSKPSGSKTTTKPSHESTKPFCQEFVSFVKAENPNCFGIDEAKWIASWGKVKDGPKKREMENTLTKMMAKQAELCMMRILFVGDILT</sequence>
<feature type="compositionally biased region" description="Polar residues" evidence="1">
    <location>
        <begin position="77"/>
        <end position="90"/>
    </location>
</feature>
<evidence type="ECO:0000313" key="4">
    <source>
        <dbReference type="Proteomes" id="UP000006548"/>
    </source>
</evidence>
<dbReference type="HOGENOM" id="CLU_1613079_0_0_1"/>
<gene>
    <name evidence="2 3" type="ordered locus">At1g53935</name>
</gene>
<dbReference type="GO" id="GO:0005634">
    <property type="term" value="C:nucleus"/>
    <property type="evidence" value="ECO:0000318"/>
    <property type="project" value="GO_Central"/>
</dbReference>
<evidence type="ECO:0000313" key="2">
    <source>
        <dbReference type="Araport" id="AT1G53935"/>
    </source>
</evidence>